<dbReference type="PANTHER" id="PTHR43248:SF29">
    <property type="entry name" value="TRIPEPTIDYL AMINOPEPTIDASE"/>
    <property type="match status" value="1"/>
</dbReference>
<dbReference type="Proteomes" id="UP000606172">
    <property type="component" value="Unassembled WGS sequence"/>
</dbReference>
<evidence type="ECO:0000256" key="3">
    <source>
        <dbReference type="ARBA" id="ARBA00022801"/>
    </source>
</evidence>
<dbReference type="PANTHER" id="PTHR43248">
    <property type="entry name" value="2-SUCCINYL-6-HYDROXY-2,4-CYCLOHEXADIENE-1-CARBOXYLATE SYNTHASE"/>
    <property type="match status" value="1"/>
</dbReference>
<comment type="caution">
    <text evidence="6">The sequence shown here is derived from an EMBL/GenBank/DDBJ whole genome shotgun (WGS) entry which is preliminary data.</text>
</comment>
<keyword evidence="2 4" id="KW-0732">Signal</keyword>
<reference evidence="6" key="1">
    <citation type="submission" date="2021-01" db="EMBL/GenBank/DDBJ databases">
        <title>Whole genome shotgun sequence of Sinosporangium siamense NBRC 109515.</title>
        <authorList>
            <person name="Komaki H."/>
            <person name="Tamura T."/>
        </authorList>
    </citation>
    <scope>NUCLEOTIDE SEQUENCE</scope>
    <source>
        <strain evidence="6">NBRC 109515</strain>
    </source>
</reference>
<comment type="similarity">
    <text evidence="1">Belongs to the peptidase S33 family.</text>
</comment>
<accession>A0A919VBD5</accession>
<dbReference type="Gene3D" id="3.40.50.1820">
    <property type="entry name" value="alpha/beta hydrolase"/>
    <property type="match status" value="1"/>
</dbReference>
<feature type="signal peptide" evidence="4">
    <location>
        <begin position="1"/>
        <end position="21"/>
    </location>
</feature>
<keyword evidence="7" id="KW-1185">Reference proteome</keyword>
<sequence length="496" mass="51266">MATTAVATVSALAVLAVPGHAAGTPKAEAQPISWGACEDVPQQATGLECGTLTVPLDHDKPGGDTVGLPLIRAKATGDKAGSLLMHLGGTGAHRAAFAQSHSAYAALRTRYDLIAYDQRGSGGDTQVKCGSDRDIDRRYSLTAGLKRAAEHARFFQEVARYTSACAKNSGRVLPHLGTAENARDLEQLRKALGEEKLNYYGVSFGSAVGGVYATLFPQRVGRMVMDAALDPRQTPTDVARNTTAEMQRTYEKFLAGCVKDGCDLGKTAKAADKTVQGLVRKLKHSPLKVGNRTLTPALAVNALVLSSASQLWGEVEAALALALKGDGAAMLQLADAITGRDTAGVYGPGGAAGAMAGDGTYCRDRVRETRRGVVRADAELTRISPLFGPLAVFSGVSNSVIAACALWPVPDNPEGRTVNHTGATPIVVLNSTGDRAAPPPGAAALAKQLKTAVRVTYQGSLHGAYPGGGPCVVNAVEGYLLGGTLPADGGTCPSVE</sequence>
<dbReference type="GO" id="GO:0016787">
    <property type="term" value="F:hydrolase activity"/>
    <property type="evidence" value="ECO:0007669"/>
    <property type="project" value="UniProtKB-KW"/>
</dbReference>
<proteinExistence type="inferred from homology"/>
<feature type="chain" id="PRO_5037341205" evidence="4">
    <location>
        <begin position="22"/>
        <end position="496"/>
    </location>
</feature>
<dbReference type="InterPro" id="IPR013595">
    <property type="entry name" value="Pept_S33_TAP-like_C"/>
</dbReference>
<evidence type="ECO:0000256" key="2">
    <source>
        <dbReference type="ARBA" id="ARBA00022729"/>
    </source>
</evidence>
<evidence type="ECO:0000256" key="1">
    <source>
        <dbReference type="ARBA" id="ARBA00010088"/>
    </source>
</evidence>
<dbReference type="InterPro" id="IPR051601">
    <property type="entry name" value="Serine_prot/Carboxylest_S33"/>
</dbReference>
<gene>
    <name evidence="6" type="ORF">Ssi02_75390</name>
</gene>
<dbReference type="Pfam" id="PF08386">
    <property type="entry name" value="Abhydrolase_4"/>
    <property type="match status" value="1"/>
</dbReference>
<dbReference type="InterPro" id="IPR029058">
    <property type="entry name" value="AB_hydrolase_fold"/>
</dbReference>
<protein>
    <submittedName>
        <fullName evidence="6">Peptidase</fullName>
    </submittedName>
</protein>
<dbReference type="SUPFAM" id="SSF53474">
    <property type="entry name" value="alpha/beta-Hydrolases"/>
    <property type="match status" value="1"/>
</dbReference>
<dbReference type="EMBL" id="BOOW01000057">
    <property type="protein sequence ID" value="GII97308.1"/>
    <property type="molecule type" value="Genomic_DNA"/>
</dbReference>
<evidence type="ECO:0000313" key="7">
    <source>
        <dbReference type="Proteomes" id="UP000606172"/>
    </source>
</evidence>
<feature type="domain" description="Peptidase S33 tripeptidyl aminopeptidase-like C-terminal" evidence="5">
    <location>
        <begin position="398"/>
        <end position="492"/>
    </location>
</feature>
<name>A0A919VBD5_9ACTN</name>
<evidence type="ECO:0000259" key="5">
    <source>
        <dbReference type="Pfam" id="PF08386"/>
    </source>
</evidence>
<evidence type="ECO:0000313" key="6">
    <source>
        <dbReference type="EMBL" id="GII97308.1"/>
    </source>
</evidence>
<evidence type="ECO:0000256" key="4">
    <source>
        <dbReference type="SAM" id="SignalP"/>
    </source>
</evidence>
<organism evidence="6 7">
    <name type="scientific">Sinosporangium siamense</name>
    <dbReference type="NCBI Taxonomy" id="1367973"/>
    <lineage>
        <taxon>Bacteria</taxon>
        <taxon>Bacillati</taxon>
        <taxon>Actinomycetota</taxon>
        <taxon>Actinomycetes</taxon>
        <taxon>Streptosporangiales</taxon>
        <taxon>Streptosporangiaceae</taxon>
        <taxon>Sinosporangium</taxon>
    </lineage>
</organism>
<keyword evidence="3" id="KW-0378">Hydrolase</keyword>
<dbReference type="AlphaFoldDB" id="A0A919VBD5"/>